<accession>B0KGA7</accession>
<proteinExistence type="predicted"/>
<evidence type="ECO:0000313" key="1">
    <source>
        <dbReference type="EMBL" id="ABY97528.1"/>
    </source>
</evidence>
<protein>
    <submittedName>
        <fullName evidence="1">Uncharacterized protein</fullName>
    </submittedName>
</protein>
<gene>
    <name evidence="1" type="ordered locus">PputGB1_1623</name>
</gene>
<dbReference type="EMBL" id="CP000926">
    <property type="protein sequence ID" value="ABY97528.1"/>
    <property type="molecule type" value="Genomic_DNA"/>
</dbReference>
<organism evidence="1 2">
    <name type="scientific">Pseudomonas putida (strain GB-1)</name>
    <dbReference type="NCBI Taxonomy" id="76869"/>
    <lineage>
        <taxon>Bacteria</taxon>
        <taxon>Pseudomonadati</taxon>
        <taxon>Pseudomonadota</taxon>
        <taxon>Gammaproteobacteria</taxon>
        <taxon>Pseudomonadales</taxon>
        <taxon>Pseudomonadaceae</taxon>
        <taxon>Pseudomonas</taxon>
    </lineage>
</organism>
<sequence>MKVFSFRADSLQDDFELMQAKGTRDISRLTIYPDSSFPDVEVELVTEMSEQELREAVAGLDEAHVIADTLRPCELKMNPFQRGEDPDPLPPSPEF</sequence>
<evidence type="ECO:0000313" key="2">
    <source>
        <dbReference type="Proteomes" id="UP000002157"/>
    </source>
</evidence>
<dbReference type="HOGENOM" id="CLU_2370635_0_0_6"/>
<dbReference type="Proteomes" id="UP000002157">
    <property type="component" value="Chromosome"/>
</dbReference>
<reference evidence="1 2" key="1">
    <citation type="submission" date="2008-01" db="EMBL/GenBank/DDBJ databases">
        <title>Complete sequence of Pseudomonas putida GB-1.</title>
        <authorList>
            <consortium name="US DOE Joint Genome Institute"/>
            <person name="Copeland A."/>
            <person name="Lucas S."/>
            <person name="Lapidus A."/>
            <person name="Barry K."/>
            <person name="Glavina del Rio T."/>
            <person name="Dalin E."/>
            <person name="Tice H."/>
            <person name="Pitluck S."/>
            <person name="Bruce D."/>
            <person name="Goodwin L."/>
            <person name="Chertkov O."/>
            <person name="Brettin T."/>
            <person name="Detter J.C."/>
            <person name="Han C."/>
            <person name="Kuske C.R."/>
            <person name="Schmutz J."/>
            <person name="Larimer F."/>
            <person name="Land M."/>
            <person name="Hauser L."/>
            <person name="Kyrpides N."/>
            <person name="Kim E."/>
            <person name="McCarthy J.K."/>
            <person name="Richardson P."/>
        </authorList>
    </citation>
    <scope>NUCLEOTIDE SEQUENCE [LARGE SCALE GENOMIC DNA]</scope>
    <source>
        <strain evidence="1 2">GB-1</strain>
    </source>
</reference>
<dbReference type="KEGG" id="ppg:PputGB1_1623"/>
<name>B0KGA7_PSEPG</name>
<dbReference type="AlphaFoldDB" id="B0KGA7"/>